<dbReference type="EMBL" id="JAQQBR010001831">
    <property type="protein sequence ID" value="KAK0168778.1"/>
    <property type="molecule type" value="Genomic_DNA"/>
</dbReference>
<keyword evidence="1" id="KW-1133">Transmembrane helix</keyword>
<reference evidence="2" key="1">
    <citation type="journal article" date="2023" name="bioRxiv">
        <title>Scaffold-level genome assemblies of two parasitoid biocontrol wasps reveal the parthenogenesis mechanism and an associated novel virus.</title>
        <authorList>
            <person name="Inwood S."/>
            <person name="Skelly J."/>
            <person name="Guhlin J."/>
            <person name="Harrop T."/>
            <person name="Goldson S."/>
            <person name="Dearden P."/>
        </authorList>
    </citation>
    <scope>NUCLEOTIDE SEQUENCE</scope>
    <source>
        <strain evidence="2">Lincoln</strain>
        <tissue evidence="2">Whole body</tissue>
    </source>
</reference>
<protein>
    <submittedName>
        <fullName evidence="2">Uncharacterized protein</fullName>
    </submittedName>
</protein>
<proteinExistence type="predicted"/>
<name>A0AA39FFY4_MICHY</name>
<evidence type="ECO:0000313" key="2">
    <source>
        <dbReference type="EMBL" id="KAK0168778.1"/>
    </source>
</evidence>
<evidence type="ECO:0000256" key="1">
    <source>
        <dbReference type="SAM" id="Phobius"/>
    </source>
</evidence>
<dbReference type="AlphaFoldDB" id="A0AA39FFY4"/>
<reference evidence="2" key="2">
    <citation type="submission" date="2023-03" db="EMBL/GenBank/DDBJ databases">
        <authorList>
            <person name="Inwood S.N."/>
            <person name="Skelly J.G."/>
            <person name="Guhlin J."/>
            <person name="Harrop T.W.R."/>
            <person name="Goldson S.G."/>
            <person name="Dearden P.K."/>
        </authorList>
    </citation>
    <scope>NUCLEOTIDE SEQUENCE</scope>
    <source>
        <strain evidence="2">Lincoln</strain>
        <tissue evidence="2">Whole body</tissue>
    </source>
</reference>
<sequence>MKFRVRAGITKLQVFVVGAAGVFSGVYIWRPLFEEQKAKAIAESTKNNNDELANVRIIRHKLFGTPLGYVAMGIGIVSIGALINKYYWGPIVKRRRQETFEQHANFLYEKMKLNNEDMSGETS</sequence>
<gene>
    <name evidence="2" type="ORF">PV327_002548</name>
</gene>
<dbReference type="Proteomes" id="UP001168972">
    <property type="component" value="Unassembled WGS sequence"/>
</dbReference>
<dbReference type="Pfam" id="PF23670">
    <property type="entry name" value="PIGBOS1"/>
    <property type="match status" value="1"/>
</dbReference>
<keyword evidence="3" id="KW-1185">Reference proteome</keyword>
<organism evidence="2 3">
    <name type="scientific">Microctonus hyperodae</name>
    <name type="common">Parasitoid wasp</name>
    <dbReference type="NCBI Taxonomy" id="165561"/>
    <lineage>
        <taxon>Eukaryota</taxon>
        <taxon>Metazoa</taxon>
        <taxon>Ecdysozoa</taxon>
        <taxon>Arthropoda</taxon>
        <taxon>Hexapoda</taxon>
        <taxon>Insecta</taxon>
        <taxon>Pterygota</taxon>
        <taxon>Neoptera</taxon>
        <taxon>Endopterygota</taxon>
        <taxon>Hymenoptera</taxon>
        <taxon>Apocrita</taxon>
        <taxon>Ichneumonoidea</taxon>
        <taxon>Braconidae</taxon>
        <taxon>Euphorinae</taxon>
        <taxon>Microctonus</taxon>
    </lineage>
</organism>
<comment type="caution">
    <text evidence="2">The sequence shown here is derived from an EMBL/GenBank/DDBJ whole genome shotgun (WGS) entry which is preliminary data.</text>
</comment>
<dbReference type="InterPro" id="IPR057394">
    <property type="entry name" value="PIGBOS1"/>
</dbReference>
<evidence type="ECO:0000313" key="3">
    <source>
        <dbReference type="Proteomes" id="UP001168972"/>
    </source>
</evidence>
<keyword evidence="1" id="KW-0812">Transmembrane</keyword>
<keyword evidence="1" id="KW-0472">Membrane</keyword>
<feature type="transmembrane region" description="Helical" evidence="1">
    <location>
        <begin position="67"/>
        <end position="87"/>
    </location>
</feature>
<accession>A0AA39FFY4</accession>
<feature type="transmembrane region" description="Helical" evidence="1">
    <location>
        <begin position="12"/>
        <end position="29"/>
    </location>
</feature>